<proteinExistence type="predicted"/>
<evidence type="ECO:0000313" key="1">
    <source>
        <dbReference type="EMBL" id="ADH67068.1"/>
    </source>
</evidence>
<gene>
    <name evidence="1" type="ordered locus">Ndas_1639</name>
</gene>
<dbReference type="EMBL" id="CP002040">
    <property type="protein sequence ID" value="ADH67068.1"/>
    <property type="molecule type" value="Genomic_DNA"/>
</dbReference>
<dbReference type="AlphaFoldDB" id="D7B4M8"/>
<dbReference type="RefSeq" id="WP_013152675.1">
    <property type="nucleotide sequence ID" value="NC_014210.1"/>
</dbReference>
<dbReference type="Proteomes" id="UP000002219">
    <property type="component" value="Chromosome 1"/>
</dbReference>
<dbReference type="HOGENOM" id="CLU_2826791_0_0_11"/>
<sequence>METSTDRTRIQPSGICRRGRHRWRHDPPDGKRLLCTRCKSMSMTNYGACREDCVDCHPPADEVEGQ</sequence>
<keyword evidence="2" id="KW-1185">Reference proteome</keyword>
<dbReference type="OrthoDB" id="3431270at2"/>
<accession>D7B4M8</accession>
<dbReference type="KEGG" id="nda:Ndas_1639"/>
<name>D7B4M8_NOCDD</name>
<dbReference type="GeneID" id="91484244"/>
<protein>
    <submittedName>
        <fullName evidence="1">Uncharacterized protein</fullName>
    </submittedName>
</protein>
<organism evidence="1 2">
    <name type="scientific">Nocardiopsis dassonvillei (strain ATCC 23218 / DSM 43111 / CIP 107115 / JCM 7437 / KCTC 9190 / NBRC 14626 / NCTC 10488 / NRRL B-5397 / IMRU 509)</name>
    <name type="common">Actinomadura dassonvillei</name>
    <dbReference type="NCBI Taxonomy" id="446468"/>
    <lineage>
        <taxon>Bacteria</taxon>
        <taxon>Bacillati</taxon>
        <taxon>Actinomycetota</taxon>
        <taxon>Actinomycetes</taxon>
        <taxon>Streptosporangiales</taxon>
        <taxon>Nocardiopsidaceae</taxon>
        <taxon>Nocardiopsis</taxon>
    </lineage>
</organism>
<reference evidence="1 2" key="1">
    <citation type="journal article" date="2010" name="Stand. Genomic Sci.">
        <title>Complete genome sequence of Nocardiopsis dassonvillei type strain (IMRU 509).</title>
        <authorList>
            <person name="Sun H."/>
            <person name="Lapidus A."/>
            <person name="Nolan M."/>
            <person name="Lucas S."/>
            <person name="Del Rio T.G."/>
            <person name="Tice H."/>
            <person name="Cheng J.F."/>
            <person name="Tapia R."/>
            <person name="Han C."/>
            <person name="Goodwin L."/>
            <person name="Pitluck S."/>
            <person name="Pagani I."/>
            <person name="Ivanova N."/>
            <person name="Mavromatis K."/>
            <person name="Mikhailova N."/>
            <person name="Pati A."/>
            <person name="Chen A."/>
            <person name="Palaniappan K."/>
            <person name="Land M."/>
            <person name="Hauser L."/>
            <person name="Chang Y.J."/>
            <person name="Jeffries C.D."/>
            <person name="Djao O.D."/>
            <person name="Rohde M."/>
            <person name="Sikorski J."/>
            <person name="Goker M."/>
            <person name="Woyke T."/>
            <person name="Bristow J."/>
            <person name="Eisen J.A."/>
            <person name="Markowitz V."/>
            <person name="Hugenholtz P."/>
            <person name="Kyrpides N.C."/>
            <person name="Klenk H.P."/>
        </authorList>
    </citation>
    <scope>NUCLEOTIDE SEQUENCE [LARGE SCALE GENOMIC DNA]</scope>
    <source>
        <strain evidence="2">ATCC 23218 / DSM 43111 / CIP 107115 / JCM 7437 / KCTC 9190 / NBRC 14626 / NCTC 10488 / NRRL B-5397 / IMRU 509</strain>
    </source>
</reference>
<evidence type="ECO:0000313" key="2">
    <source>
        <dbReference type="Proteomes" id="UP000002219"/>
    </source>
</evidence>